<dbReference type="AlphaFoldDB" id="V6K8G2"/>
<organism evidence="1 2">
    <name type="scientific">Streptomyces roseochromogenus subsp. oscitans DS 12.976</name>
    <dbReference type="NCBI Taxonomy" id="1352936"/>
    <lineage>
        <taxon>Bacteria</taxon>
        <taxon>Bacillati</taxon>
        <taxon>Actinomycetota</taxon>
        <taxon>Actinomycetes</taxon>
        <taxon>Kitasatosporales</taxon>
        <taxon>Streptomycetaceae</taxon>
        <taxon>Streptomyces</taxon>
    </lineage>
</organism>
<gene>
    <name evidence="1" type="ORF">M878_22565</name>
</gene>
<dbReference type="PATRIC" id="fig|1352936.5.peg.4714"/>
<evidence type="ECO:0000313" key="1">
    <source>
        <dbReference type="EMBL" id="EST28460.1"/>
    </source>
</evidence>
<dbReference type="EMBL" id="AWQX01000194">
    <property type="protein sequence ID" value="EST28460.1"/>
    <property type="molecule type" value="Genomic_DNA"/>
</dbReference>
<proteinExistence type="predicted"/>
<dbReference type="HOGENOM" id="CLU_2792346_0_0_11"/>
<dbReference type="Proteomes" id="UP000017984">
    <property type="component" value="Chromosome"/>
</dbReference>
<comment type="caution">
    <text evidence="1">The sequence shown here is derived from an EMBL/GenBank/DDBJ whole genome shotgun (WGS) entry which is preliminary data.</text>
</comment>
<reference evidence="1 2" key="1">
    <citation type="journal article" date="2014" name="Genome Announc.">
        <title>Draft Genome Sequence of Streptomyces roseochromogenes subsp. oscitans DS 12.976, Producer of the Aminocoumarin Antibiotic Clorobiocin.</title>
        <authorList>
            <person name="Ruckert C."/>
            <person name="Kalinowski J."/>
            <person name="Heide L."/>
            <person name="Apel A.K."/>
        </authorList>
    </citation>
    <scope>NUCLEOTIDE SEQUENCE [LARGE SCALE GENOMIC DNA]</scope>
    <source>
        <strain evidence="1 2">DS 12.976</strain>
    </source>
</reference>
<dbReference type="RefSeq" id="WP_023548900.1">
    <property type="nucleotide sequence ID" value="NZ_CM002285.1"/>
</dbReference>
<accession>V6K8G2</accession>
<evidence type="ECO:0000313" key="2">
    <source>
        <dbReference type="Proteomes" id="UP000017984"/>
    </source>
</evidence>
<protein>
    <submittedName>
        <fullName evidence="1">Uncharacterized protein</fullName>
    </submittedName>
</protein>
<keyword evidence="2" id="KW-1185">Reference proteome</keyword>
<sequence>MLHPLQHDLFWFTGVTLLDPFVVYDSVDVPRERFAAAKWEYGRGAAGSSQLVQMPVRSRLDIRIRPRG</sequence>
<dbReference type="STRING" id="1352936.M878_22565"/>
<name>V6K8G2_STRRC</name>